<organism evidence="8 9">
    <name type="scientific">Thioclava litoralis</name>
    <dbReference type="NCBI Taxonomy" id="3076557"/>
    <lineage>
        <taxon>Bacteria</taxon>
        <taxon>Pseudomonadati</taxon>
        <taxon>Pseudomonadota</taxon>
        <taxon>Alphaproteobacteria</taxon>
        <taxon>Rhodobacterales</taxon>
        <taxon>Paracoccaceae</taxon>
        <taxon>Thioclava</taxon>
    </lineage>
</organism>
<comment type="subcellular location">
    <subcellularLocation>
        <location evidence="1">Periplasm</location>
    </subcellularLocation>
</comment>
<dbReference type="Pfam" id="PF16822">
    <property type="entry name" value="ALGX"/>
    <property type="match status" value="1"/>
</dbReference>
<evidence type="ECO:0000256" key="1">
    <source>
        <dbReference type="ARBA" id="ARBA00004418"/>
    </source>
</evidence>
<keyword evidence="6" id="KW-0016">Alginate biosynthesis</keyword>
<dbReference type="Proteomes" id="UP001623290">
    <property type="component" value="Chromosome"/>
</dbReference>
<feature type="domain" description="AlgX/AlgJ SGNH hydrolase-like" evidence="7">
    <location>
        <begin position="85"/>
        <end position="340"/>
    </location>
</feature>
<evidence type="ECO:0000256" key="5">
    <source>
        <dbReference type="ARBA" id="ARBA00022764"/>
    </source>
</evidence>
<keyword evidence="9" id="KW-1185">Reference proteome</keyword>
<proteinExistence type="predicted"/>
<keyword evidence="4" id="KW-0732">Signal</keyword>
<keyword evidence="5" id="KW-0574">Periplasm</keyword>
<sequence>MISTTIRLVFPAAVLAYAAYGIVGALPALDRTTQDHRWTLADWMQGRASATINDTWRAALPHHDFAAGVVGAGRWLALKEGRKGVVSGRNGWLFTQEEARKMDEPMEAVFARTEILRETLADKGIDLVVVPLAGKADIYRNELGGSGMARDLEERYATFFAGLQAMGIKVVDSRSALLDAARHAQVFYSSDTHWTRAGAAAVAEAVAQVVPQGSASVSAQEEPLQQFHGDLTKFITSAEWTQRVGLPEETARPFVTQVAENGDDLFDTLLGPASVETVLVGTSYSANPNWSFAESLKLDLHQDVLNYAKEGQGPVKPFLEMLADQAFQLSPPKQVIWEVPVRYLADPDIWTAPENLQDAPLLAGQRAAMVLAHIGADQSPVRSADLALTYPARFADLGAGPDLPKGPIFNDK</sequence>
<evidence type="ECO:0000256" key="6">
    <source>
        <dbReference type="ARBA" id="ARBA00022841"/>
    </source>
</evidence>
<evidence type="ECO:0000313" key="9">
    <source>
        <dbReference type="Proteomes" id="UP001623290"/>
    </source>
</evidence>
<dbReference type="RefSeq" id="WP_406720782.1">
    <property type="nucleotide sequence ID" value="NZ_CP135443.1"/>
</dbReference>
<gene>
    <name evidence="8" type="ORF">RPE78_12885</name>
</gene>
<comment type="pathway">
    <text evidence="2">Glycan biosynthesis; alginate biosynthesis.</text>
</comment>
<keyword evidence="3" id="KW-0808">Transferase</keyword>
<evidence type="ECO:0000256" key="3">
    <source>
        <dbReference type="ARBA" id="ARBA00022679"/>
    </source>
</evidence>
<evidence type="ECO:0000256" key="2">
    <source>
        <dbReference type="ARBA" id="ARBA00005182"/>
    </source>
</evidence>
<evidence type="ECO:0000313" key="8">
    <source>
        <dbReference type="EMBL" id="WRY33559.1"/>
    </source>
</evidence>
<protein>
    <recommendedName>
        <fullName evidence="7">AlgX/AlgJ SGNH hydrolase-like domain-containing protein</fullName>
    </recommendedName>
</protein>
<dbReference type="EMBL" id="CP135443">
    <property type="protein sequence ID" value="WRY33559.1"/>
    <property type="molecule type" value="Genomic_DNA"/>
</dbReference>
<reference evidence="8 9" key="1">
    <citation type="submission" date="2023-09" db="EMBL/GenBank/DDBJ databases">
        <title>Thioclava shenzhenensis sp. nov., a multidrug resistant bacteria-antagonizing species isolated from coastal seawater.</title>
        <authorList>
            <person name="Long M."/>
        </authorList>
    </citation>
    <scope>NUCLEOTIDE SEQUENCE [LARGE SCALE GENOMIC DNA]</scope>
    <source>
        <strain evidence="8 9">FTW29</strain>
    </source>
</reference>
<name>A0ABZ1DXQ0_9RHOB</name>
<dbReference type="InterPro" id="IPR031811">
    <property type="entry name" value="ALGX/ALGJ_SGNH-like"/>
</dbReference>
<evidence type="ECO:0000256" key="4">
    <source>
        <dbReference type="ARBA" id="ARBA00022729"/>
    </source>
</evidence>
<accession>A0ABZ1DXQ0</accession>
<evidence type="ECO:0000259" key="7">
    <source>
        <dbReference type="Pfam" id="PF16822"/>
    </source>
</evidence>